<evidence type="ECO:0000259" key="20">
    <source>
        <dbReference type="Pfam" id="PF22461"/>
    </source>
</evidence>
<dbReference type="Pfam" id="PF10531">
    <property type="entry name" value="SLBB"/>
    <property type="match status" value="2"/>
</dbReference>
<evidence type="ECO:0000256" key="17">
    <source>
        <dbReference type="SAM" id="SignalP"/>
    </source>
</evidence>
<dbReference type="Gene3D" id="3.10.560.10">
    <property type="entry name" value="Outer membrane lipoprotein wza domain like"/>
    <property type="match status" value="3"/>
</dbReference>
<dbReference type="GO" id="GO:0015159">
    <property type="term" value="F:polysaccharide transmembrane transporter activity"/>
    <property type="evidence" value="ECO:0007669"/>
    <property type="project" value="InterPro"/>
</dbReference>
<comment type="similarity">
    <text evidence="2">Belongs to the BexD/CtrA/VexA family.</text>
</comment>
<keyword evidence="11" id="KW-0472">Membrane</keyword>
<evidence type="ECO:0000256" key="3">
    <source>
        <dbReference type="ARBA" id="ARBA00022448"/>
    </source>
</evidence>
<comment type="subcellular location">
    <subcellularLocation>
        <location evidence="1">Cell outer membrane</location>
        <topology evidence="1">Multi-pass membrane protein</topology>
    </subcellularLocation>
</comment>
<evidence type="ECO:0000313" key="21">
    <source>
        <dbReference type="EMBL" id="SFE68764.1"/>
    </source>
</evidence>
<evidence type="ECO:0000256" key="8">
    <source>
        <dbReference type="ARBA" id="ARBA00023047"/>
    </source>
</evidence>
<evidence type="ECO:0000256" key="2">
    <source>
        <dbReference type="ARBA" id="ARBA00009450"/>
    </source>
</evidence>
<evidence type="ECO:0000313" key="22">
    <source>
        <dbReference type="Proteomes" id="UP000199119"/>
    </source>
</evidence>
<keyword evidence="22" id="KW-1185">Reference proteome</keyword>
<evidence type="ECO:0000259" key="18">
    <source>
        <dbReference type="Pfam" id="PF02563"/>
    </source>
</evidence>
<keyword evidence="6" id="KW-0812">Transmembrane</keyword>
<name>A0A1I2CKI2_9BURK</name>
<evidence type="ECO:0000256" key="14">
    <source>
        <dbReference type="ARBA" id="ARBA00023288"/>
    </source>
</evidence>
<dbReference type="Proteomes" id="UP000199119">
    <property type="component" value="Unassembled WGS sequence"/>
</dbReference>
<dbReference type="PANTHER" id="PTHR33619">
    <property type="entry name" value="POLYSACCHARIDE EXPORT PROTEIN GFCE-RELATED"/>
    <property type="match status" value="1"/>
</dbReference>
<sequence length="841" mass="89447">MNIFSVRPKALHIHLAVAALLLSSVQLGAEAQGLGSTGPGALATPGGSSSGMGGIGYGTTSGGAAGSSGMGAGTGTGQGMSNGGQGVGTGGNGSAMQMPNGMPAGPLNLNNDAPGTPRLGTAGNEGRSNGPQSDPGSASSNRPSARSAEAPLQFQTFVQQATGLMLPIYGQDLFSQPDAYRADATSPAPVDHLIGPGDELAVQVWGSVNYQGNLRVDRNGQISIPRIGPVNVAGVRVSEIGNTLRNSIGRTFRDFEVSATVGQLRSIQVYVVGQARQPGTYTLSSLDTLVNALFASGGPSSQGSMRNIQLKRNGKLVTTLDLYDFIGRGDKSNDVALQPGDVIVIPPAGPRVAFSGALDTPAIYELKPQADGSPSTVGDILSLKGGVPVLATSRKALIERVIPTMSPPRQVQDLTLDAQGLKQPLRDGDIVTLLSISPAFANAVTLQGNVAAPLRYRWFDGMRVRDLIPEQDALITSDYYLRKNLLVQNLSADSPASQKNAAGKNLDNRFKNMVDQINWDYAVIERLDKTHLRPTLIPFNLGRAVIQKDESQNLLLQPGDVVSILSQKDLTLPVERQTRLVRIEGEVTAPGLYEAQPGETLSDLLRRVGGLTPQAYIYGLSIDRDSVRKKQQENLDMLIRRLESQQQSQILFLLANRNSGDTASQAALMQQQQQLARSQLESLRKLQSNGRISLELNPENATLASLPELPLEDGDRIVIPATPGFVTAVGAVNNENVFVYRPGRTVSDIVKVAGLREEADPEQMFVLRADGSIVSRNNAGGIFGWGGFDSLKLMPGDALVVPEKLDRETTRNFVARQLKDWTQILSQFGLGVAAIKVIKDL</sequence>
<feature type="compositionally biased region" description="Polar residues" evidence="16">
    <location>
        <begin position="126"/>
        <end position="136"/>
    </location>
</feature>
<dbReference type="InterPro" id="IPR003715">
    <property type="entry name" value="Poly_export_N"/>
</dbReference>
<keyword evidence="5" id="KW-0762">Sugar transport</keyword>
<organism evidence="21 22">
    <name type="scientific">Paracidovorax wautersii</name>
    <dbReference type="NCBI Taxonomy" id="1177982"/>
    <lineage>
        <taxon>Bacteria</taxon>
        <taxon>Pseudomonadati</taxon>
        <taxon>Pseudomonadota</taxon>
        <taxon>Betaproteobacteria</taxon>
        <taxon>Burkholderiales</taxon>
        <taxon>Comamonadaceae</taxon>
        <taxon>Paracidovorax</taxon>
    </lineage>
</organism>
<accession>A0A1I2CKI2</accession>
<keyword evidence="14" id="KW-0449">Lipoprotein</keyword>
<dbReference type="InterPro" id="IPR019554">
    <property type="entry name" value="Soluble_ligand-bd"/>
</dbReference>
<protein>
    <submittedName>
        <fullName evidence="21">Protein involved in polysaccharide export, contains SLBB domain of the beta-grasp fold</fullName>
    </submittedName>
</protein>
<evidence type="ECO:0000259" key="19">
    <source>
        <dbReference type="Pfam" id="PF10531"/>
    </source>
</evidence>
<keyword evidence="8" id="KW-0625">Polysaccharide transport</keyword>
<dbReference type="GO" id="GO:0015288">
    <property type="term" value="F:porin activity"/>
    <property type="evidence" value="ECO:0007669"/>
    <property type="project" value="UniProtKB-KW"/>
</dbReference>
<dbReference type="EMBL" id="FONX01000004">
    <property type="protein sequence ID" value="SFE68764.1"/>
    <property type="molecule type" value="Genomic_DNA"/>
</dbReference>
<evidence type="ECO:0000256" key="16">
    <source>
        <dbReference type="SAM" id="MobiDB-lite"/>
    </source>
</evidence>
<feature type="coiled-coil region" evidence="15">
    <location>
        <begin position="628"/>
        <end position="689"/>
    </location>
</feature>
<keyword evidence="9" id="KW-0406">Ion transport</keyword>
<evidence type="ECO:0000256" key="13">
    <source>
        <dbReference type="ARBA" id="ARBA00023237"/>
    </source>
</evidence>
<evidence type="ECO:0000256" key="11">
    <source>
        <dbReference type="ARBA" id="ARBA00023136"/>
    </source>
</evidence>
<keyword evidence="12" id="KW-0564">Palmitate</keyword>
<feature type="compositionally biased region" description="Gly residues" evidence="16">
    <location>
        <begin position="63"/>
        <end position="93"/>
    </location>
</feature>
<dbReference type="GO" id="GO:0006811">
    <property type="term" value="P:monoatomic ion transport"/>
    <property type="evidence" value="ECO:0007669"/>
    <property type="project" value="UniProtKB-KW"/>
</dbReference>
<evidence type="ECO:0000256" key="6">
    <source>
        <dbReference type="ARBA" id="ARBA00022692"/>
    </source>
</evidence>
<dbReference type="GO" id="GO:0046930">
    <property type="term" value="C:pore complex"/>
    <property type="evidence" value="ECO:0007669"/>
    <property type="project" value="UniProtKB-KW"/>
</dbReference>
<feature type="chain" id="PRO_5011795909" evidence="17">
    <location>
        <begin position="30"/>
        <end position="841"/>
    </location>
</feature>
<feature type="domain" description="SLBB" evidence="20">
    <location>
        <begin position="268"/>
        <end position="345"/>
    </location>
</feature>
<evidence type="ECO:0000256" key="4">
    <source>
        <dbReference type="ARBA" id="ARBA00022452"/>
    </source>
</evidence>
<dbReference type="InterPro" id="IPR049712">
    <property type="entry name" value="Poly_export"/>
</dbReference>
<evidence type="ECO:0000256" key="5">
    <source>
        <dbReference type="ARBA" id="ARBA00022597"/>
    </source>
</evidence>
<gene>
    <name evidence="21" type="ORF">SAMN04489711_104141</name>
</gene>
<dbReference type="Pfam" id="PF02563">
    <property type="entry name" value="Poly_export"/>
    <property type="match status" value="1"/>
</dbReference>
<evidence type="ECO:0000256" key="12">
    <source>
        <dbReference type="ARBA" id="ARBA00023139"/>
    </source>
</evidence>
<feature type="domain" description="Soluble ligand binding" evidence="19">
    <location>
        <begin position="581"/>
        <end position="616"/>
    </location>
</feature>
<keyword evidence="13" id="KW-0998">Cell outer membrane</keyword>
<dbReference type="InterPro" id="IPR054765">
    <property type="entry name" value="SLBB_dom"/>
</dbReference>
<dbReference type="Pfam" id="PF22461">
    <property type="entry name" value="SLBB_2"/>
    <property type="match status" value="1"/>
</dbReference>
<evidence type="ECO:0000256" key="10">
    <source>
        <dbReference type="ARBA" id="ARBA00023114"/>
    </source>
</evidence>
<dbReference type="PANTHER" id="PTHR33619:SF3">
    <property type="entry name" value="POLYSACCHARIDE EXPORT PROTEIN GFCE-RELATED"/>
    <property type="match status" value="1"/>
</dbReference>
<evidence type="ECO:0000256" key="7">
    <source>
        <dbReference type="ARBA" id="ARBA00022729"/>
    </source>
</evidence>
<dbReference type="GO" id="GO:0009279">
    <property type="term" value="C:cell outer membrane"/>
    <property type="evidence" value="ECO:0007669"/>
    <property type="project" value="UniProtKB-SubCell"/>
</dbReference>
<keyword evidence="4" id="KW-1134">Transmembrane beta strand</keyword>
<keyword evidence="10" id="KW-0626">Porin</keyword>
<feature type="signal peptide" evidence="17">
    <location>
        <begin position="1"/>
        <end position="29"/>
    </location>
</feature>
<feature type="domain" description="Polysaccharide export protein N-terminal" evidence="18">
    <location>
        <begin position="188"/>
        <end position="261"/>
    </location>
</feature>
<dbReference type="AlphaFoldDB" id="A0A1I2CKI2"/>
<keyword evidence="15" id="KW-0175">Coiled coil</keyword>
<evidence type="ECO:0000256" key="1">
    <source>
        <dbReference type="ARBA" id="ARBA00004571"/>
    </source>
</evidence>
<evidence type="ECO:0000256" key="15">
    <source>
        <dbReference type="SAM" id="Coils"/>
    </source>
</evidence>
<keyword evidence="3" id="KW-0813">Transport</keyword>
<proteinExistence type="inferred from homology"/>
<dbReference type="RefSeq" id="WP_245785144.1">
    <property type="nucleotide sequence ID" value="NZ_FONX01000004.1"/>
</dbReference>
<reference evidence="22" key="1">
    <citation type="submission" date="2016-10" db="EMBL/GenBank/DDBJ databases">
        <authorList>
            <person name="Varghese N."/>
            <person name="Submissions S."/>
        </authorList>
    </citation>
    <scope>NUCLEOTIDE SEQUENCE [LARGE SCALE GENOMIC DNA]</scope>
    <source>
        <strain evidence="22">DSM 27981</strain>
    </source>
</reference>
<feature type="domain" description="Soluble ligand binding" evidence="19">
    <location>
        <begin position="726"/>
        <end position="773"/>
    </location>
</feature>
<dbReference type="STRING" id="1177982.SAMN04489711_104141"/>
<evidence type="ECO:0000256" key="9">
    <source>
        <dbReference type="ARBA" id="ARBA00023065"/>
    </source>
</evidence>
<dbReference type="Gene3D" id="3.30.1950.10">
    <property type="entry name" value="wza like domain"/>
    <property type="match status" value="1"/>
</dbReference>
<feature type="compositionally biased region" description="Low complexity" evidence="16">
    <location>
        <begin position="137"/>
        <end position="148"/>
    </location>
</feature>
<feature type="region of interest" description="Disordered" evidence="16">
    <location>
        <begin position="63"/>
        <end position="148"/>
    </location>
</feature>
<keyword evidence="7 17" id="KW-0732">Signal</keyword>